<dbReference type="Proteomes" id="UP000824120">
    <property type="component" value="Chromosome 3"/>
</dbReference>
<evidence type="ECO:0000313" key="2">
    <source>
        <dbReference type="Proteomes" id="UP000824120"/>
    </source>
</evidence>
<protein>
    <submittedName>
        <fullName evidence="1">Uncharacterized protein</fullName>
    </submittedName>
</protein>
<accession>A0A9J5ZXW1</accession>
<comment type="caution">
    <text evidence="1">The sequence shown here is derived from an EMBL/GenBank/DDBJ whole genome shotgun (WGS) entry which is preliminary data.</text>
</comment>
<evidence type="ECO:0000313" key="1">
    <source>
        <dbReference type="EMBL" id="KAG5617181.1"/>
    </source>
</evidence>
<gene>
    <name evidence="1" type="ORF">H5410_017005</name>
</gene>
<dbReference type="AlphaFoldDB" id="A0A9J5ZXW1"/>
<dbReference type="EMBL" id="JACXVP010000003">
    <property type="protein sequence ID" value="KAG5617181.1"/>
    <property type="molecule type" value="Genomic_DNA"/>
</dbReference>
<keyword evidence="2" id="KW-1185">Reference proteome</keyword>
<reference evidence="1 2" key="1">
    <citation type="submission" date="2020-09" db="EMBL/GenBank/DDBJ databases">
        <title>De no assembly of potato wild relative species, Solanum commersonii.</title>
        <authorList>
            <person name="Cho K."/>
        </authorList>
    </citation>
    <scope>NUCLEOTIDE SEQUENCE [LARGE SCALE GENOMIC DNA]</scope>
    <source>
        <strain evidence="1">LZ3.2</strain>
        <tissue evidence="1">Leaf</tissue>
    </source>
</reference>
<sequence length="69" mass="7622">MGAPKNMAQCLLWQLAKRTPMRSPISAFTPPPLLSGYPIFEVHDILTSAYRHSELGMTSGRCSCKDKLA</sequence>
<organism evidence="1 2">
    <name type="scientific">Solanum commersonii</name>
    <name type="common">Commerson's wild potato</name>
    <name type="synonym">Commerson's nightshade</name>
    <dbReference type="NCBI Taxonomy" id="4109"/>
    <lineage>
        <taxon>Eukaryota</taxon>
        <taxon>Viridiplantae</taxon>
        <taxon>Streptophyta</taxon>
        <taxon>Embryophyta</taxon>
        <taxon>Tracheophyta</taxon>
        <taxon>Spermatophyta</taxon>
        <taxon>Magnoliopsida</taxon>
        <taxon>eudicotyledons</taxon>
        <taxon>Gunneridae</taxon>
        <taxon>Pentapetalae</taxon>
        <taxon>asterids</taxon>
        <taxon>lamiids</taxon>
        <taxon>Solanales</taxon>
        <taxon>Solanaceae</taxon>
        <taxon>Solanoideae</taxon>
        <taxon>Solaneae</taxon>
        <taxon>Solanum</taxon>
    </lineage>
</organism>
<proteinExistence type="predicted"/>
<name>A0A9J5ZXW1_SOLCO</name>